<dbReference type="PANTHER" id="PTHR32305">
    <property type="match status" value="1"/>
</dbReference>
<dbReference type="InterPro" id="IPR022385">
    <property type="entry name" value="Rhs_assc_core"/>
</dbReference>
<dbReference type="Pfam" id="PF25023">
    <property type="entry name" value="TEN_YD-shell"/>
    <property type="match status" value="1"/>
</dbReference>
<evidence type="ECO:0000259" key="2">
    <source>
        <dbReference type="Pfam" id="PF25023"/>
    </source>
</evidence>
<protein>
    <submittedName>
        <fullName evidence="3">RHS repeat-associated core domain-containing protein</fullName>
    </submittedName>
</protein>
<feature type="domain" description="Teneurin-like YD-shell" evidence="2">
    <location>
        <begin position="101"/>
        <end position="378"/>
    </location>
</feature>
<accession>A0A412ARF1</accession>
<dbReference type="NCBIfam" id="TIGR01643">
    <property type="entry name" value="YD_repeat_2x"/>
    <property type="match status" value="2"/>
</dbReference>
<organism evidence="3 4">
    <name type="scientific">[Clostridium] leptum</name>
    <dbReference type="NCBI Taxonomy" id="1535"/>
    <lineage>
        <taxon>Bacteria</taxon>
        <taxon>Bacillati</taxon>
        <taxon>Bacillota</taxon>
        <taxon>Clostridia</taxon>
        <taxon>Eubacteriales</taxon>
        <taxon>Oscillospiraceae</taxon>
        <taxon>Oscillospiraceae incertae sedis</taxon>
    </lineage>
</organism>
<dbReference type="NCBIfam" id="TIGR03696">
    <property type="entry name" value="Rhs_assc_core"/>
    <property type="match status" value="1"/>
</dbReference>
<comment type="caution">
    <text evidence="3">The sequence shown here is derived from an EMBL/GenBank/DDBJ whole genome shotgun (WGS) entry which is preliminary data.</text>
</comment>
<dbReference type="InterPro" id="IPR006530">
    <property type="entry name" value="YD"/>
</dbReference>
<evidence type="ECO:0000313" key="4">
    <source>
        <dbReference type="Proteomes" id="UP000284751"/>
    </source>
</evidence>
<dbReference type="Proteomes" id="UP000284751">
    <property type="component" value="Unassembled WGS sequence"/>
</dbReference>
<feature type="non-terminal residue" evidence="3">
    <location>
        <position position="1"/>
    </location>
</feature>
<reference evidence="3 4" key="1">
    <citation type="submission" date="2018-08" db="EMBL/GenBank/DDBJ databases">
        <title>A genome reference for cultivated species of the human gut microbiota.</title>
        <authorList>
            <person name="Zou Y."/>
            <person name="Xue W."/>
            <person name="Luo G."/>
        </authorList>
    </citation>
    <scope>NUCLEOTIDE SEQUENCE [LARGE SCALE GENOMIC DNA]</scope>
    <source>
        <strain evidence="3 4">AF28-26</strain>
    </source>
</reference>
<dbReference type="AlphaFoldDB" id="A0A412ARF1"/>
<evidence type="ECO:0000256" key="1">
    <source>
        <dbReference type="ARBA" id="ARBA00022737"/>
    </source>
</evidence>
<name>A0A412ARF1_9FIRM</name>
<evidence type="ECO:0000313" key="3">
    <source>
        <dbReference type="EMBL" id="RGQ33560.1"/>
    </source>
</evidence>
<keyword evidence="1" id="KW-0677">Repeat</keyword>
<dbReference type="Gene3D" id="2.180.10.10">
    <property type="entry name" value="RHS repeat-associated core"/>
    <property type="match status" value="1"/>
</dbReference>
<sequence>EYRISYDDQNRIDATLEKIAGVTLKNEYQYSDTSIIKGVKLNGSQILTYDWDDLTRMTSRTLNLTAPFTTQYTYLKGSNAGGETALVAEIKNGGETLRYAYDQFGNIASVSKNGAVIESYEYDGLNQLIKVTNGANVTEYAYDTGGNLTSVKLNGEVQDTYGYTDAGWKDLLTSFNGQAITYDEIGNPLTYRDGFTFTWQNGRRLATVSHGNDSISYTYDPDGIRTSKTVNGTTTKDHVMNGTLLGQTKGSDTIVFLYDEKANRYGFDYNGTKYYYIFNVKGDVIGILNQSGTQIVSYQYDPWGKVLSVSGSEASTIGQFNPIRYRGYYYDTETGFYYLQSRYYDPTTRRFLNADGIVGANQDAICYNLFAYCSNNPIMLTDESGNRVNMALFNKSKIRKSAESAIPLQTSPQLPPLQQFGAELYQDVVNFNINNTSEEKVIESNWVSAYKGKVVIRHPIKGLSSMSLGVIFLNKNETEYNTVRHEYGHCVQLDEVGMLKYLVFVAGPSVKGYWSGLSDSAYYSQPWEYGADMYGGVDRGDGYYEDSTLVNHLMYWDMVKKISFKAPIRKWP</sequence>
<gene>
    <name evidence="3" type="ORF">DWY99_13965</name>
</gene>
<proteinExistence type="predicted"/>
<dbReference type="PANTHER" id="PTHR32305:SF17">
    <property type="entry name" value="TRNA NUCLEASE WAPA"/>
    <property type="match status" value="1"/>
</dbReference>
<dbReference type="InterPro" id="IPR050708">
    <property type="entry name" value="T6SS_VgrG/RHS"/>
</dbReference>
<dbReference type="InterPro" id="IPR056823">
    <property type="entry name" value="TEN-like_YD-shell"/>
</dbReference>
<dbReference type="EMBL" id="QRTC01000096">
    <property type="protein sequence ID" value="RGQ33560.1"/>
    <property type="molecule type" value="Genomic_DNA"/>
</dbReference>